<dbReference type="PANTHER" id="PTHR10584:SF167">
    <property type="entry name" value="PFKB DOMAIN PROTEIN"/>
    <property type="match status" value="1"/>
</dbReference>
<keyword evidence="2 4" id="KW-0808">Transferase</keyword>
<keyword evidence="7" id="KW-1185">Reference proteome</keyword>
<dbReference type="Pfam" id="PF00294">
    <property type="entry name" value="PfkB"/>
    <property type="match status" value="1"/>
</dbReference>
<accession>A0A6C0GK93</accession>
<dbReference type="InterPro" id="IPR002139">
    <property type="entry name" value="Ribo/fructo_kinase"/>
</dbReference>
<dbReference type="PANTHER" id="PTHR10584">
    <property type="entry name" value="SUGAR KINASE"/>
    <property type="match status" value="1"/>
</dbReference>
<evidence type="ECO:0000256" key="2">
    <source>
        <dbReference type="ARBA" id="ARBA00022679"/>
    </source>
</evidence>
<keyword evidence="3 4" id="KW-0418">Kinase</keyword>
<dbReference type="AlphaFoldDB" id="A0A6C0GK93"/>
<dbReference type="PRINTS" id="PR00990">
    <property type="entry name" value="RIBOKINASE"/>
</dbReference>
<sequence>MKPIVAVVADLCLDILFTGEVIPIYGQVEQYVDDYHIELGGSAGIFASQFTKLGGSVDLYGVIGNDFFGRFLKERLQELNISTRYVTSSKSYKTAVGLGLAKGNDRAMLTYKGSFNGVTANGIMESGILQKASHLHIASYFLLEQLQAFWLEELPILKAKGITISLDTNWSPEEDWHKVHAILPYIDVFIPNEEEALRISGKADVEQAGSWLSHFGGWVVIKQGEKGATVFNGSSGQHFTIPESLSKGLKIADTTGAGDNFDAGFLYAWLKRASLKECVNLAMRCGTGSLSAIGGIEGQIQLP</sequence>
<dbReference type="EMBL" id="CP048222">
    <property type="protein sequence ID" value="QHT68456.1"/>
    <property type="molecule type" value="Genomic_DNA"/>
</dbReference>
<dbReference type="InterPro" id="IPR002173">
    <property type="entry name" value="Carboh/pur_kinase_PfkB_CS"/>
</dbReference>
<evidence type="ECO:0000256" key="1">
    <source>
        <dbReference type="ARBA" id="ARBA00010688"/>
    </source>
</evidence>
<dbReference type="InterPro" id="IPR011611">
    <property type="entry name" value="PfkB_dom"/>
</dbReference>
<reference evidence="6 7" key="1">
    <citation type="submission" date="2020-01" db="EMBL/GenBank/DDBJ databases">
        <authorList>
            <person name="Kim M.K."/>
        </authorList>
    </citation>
    <scope>NUCLEOTIDE SEQUENCE [LARGE SCALE GENOMIC DNA]</scope>
    <source>
        <strain evidence="6 7">172606-1</strain>
    </source>
</reference>
<evidence type="ECO:0000313" key="7">
    <source>
        <dbReference type="Proteomes" id="UP000480178"/>
    </source>
</evidence>
<evidence type="ECO:0000256" key="3">
    <source>
        <dbReference type="ARBA" id="ARBA00022777"/>
    </source>
</evidence>
<dbReference type="PROSITE" id="PS00584">
    <property type="entry name" value="PFKB_KINASES_2"/>
    <property type="match status" value="1"/>
</dbReference>
<comment type="similarity">
    <text evidence="1 4">Belongs to the carbohydrate kinase PfkB family.</text>
</comment>
<evidence type="ECO:0000259" key="5">
    <source>
        <dbReference type="Pfam" id="PF00294"/>
    </source>
</evidence>
<proteinExistence type="inferred from homology"/>
<dbReference type="Proteomes" id="UP000480178">
    <property type="component" value="Chromosome"/>
</dbReference>
<evidence type="ECO:0000256" key="4">
    <source>
        <dbReference type="RuleBase" id="RU003704"/>
    </source>
</evidence>
<dbReference type="GO" id="GO:0016301">
    <property type="term" value="F:kinase activity"/>
    <property type="evidence" value="ECO:0007669"/>
    <property type="project" value="UniProtKB-KW"/>
</dbReference>
<dbReference type="Gene3D" id="3.40.1190.20">
    <property type="match status" value="1"/>
</dbReference>
<gene>
    <name evidence="6" type="ORF">GXP67_18315</name>
</gene>
<protein>
    <submittedName>
        <fullName evidence="6">Carbohydrate kinase family protein</fullName>
    </submittedName>
</protein>
<dbReference type="KEGG" id="rhoz:GXP67_18315"/>
<dbReference type="RefSeq" id="WP_162444467.1">
    <property type="nucleotide sequence ID" value="NZ_CP048222.1"/>
</dbReference>
<organism evidence="6 7">
    <name type="scientific">Rhodocytophaga rosea</name>
    <dbReference type="NCBI Taxonomy" id="2704465"/>
    <lineage>
        <taxon>Bacteria</taxon>
        <taxon>Pseudomonadati</taxon>
        <taxon>Bacteroidota</taxon>
        <taxon>Cytophagia</taxon>
        <taxon>Cytophagales</taxon>
        <taxon>Rhodocytophagaceae</taxon>
        <taxon>Rhodocytophaga</taxon>
    </lineage>
</organism>
<name>A0A6C0GK93_9BACT</name>
<dbReference type="SUPFAM" id="SSF53613">
    <property type="entry name" value="Ribokinase-like"/>
    <property type="match status" value="1"/>
</dbReference>
<dbReference type="InterPro" id="IPR029056">
    <property type="entry name" value="Ribokinase-like"/>
</dbReference>
<feature type="domain" description="Carbohydrate kinase PfkB" evidence="5">
    <location>
        <begin position="21"/>
        <end position="297"/>
    </location>
</feature>
<dbReference type="GO" id="GO:0006796">
    <property type="term" value="P:phosphate-containing compound metabolic process"/>
    <property type="evidence" value="ECO:0007669"/>
    <property type="project" value="UniProtKB-ARBA"/>
</dbReference>
<evidence type="ECO:0000313" key="6">
    <source>
        <dbReference type="EMBL" id="QHT68456.1"/>
    </source>
</evidence>